<evidence type="ECO:0000259" key="2">
    <source>
        <dbReference type="PROSITE" id="PS50846"/>
    </source>
</evidence>
<dbReference type="InterPro" id="IPR036163">
    <property type="entry name" value="HMA_dom_sf"/>
</dbReference>
<dbReference type="InterPro" id="IPR006121">
    <property type="entry name" value="HMA_dom"/>
</dbReference>
<feature type="domain" description="HMA" evidence="2">
    <location>
        <begin position="2"/>
        <end position="66"/>
    </location>
</feature>
<dbReference type="CDD" id="cd00371">
    <property type="entry name" value="HMA"/>
    <property type="match status" value="1"/>
</dbReference>
<dbReference type="EMBL" id="FMWD01000001">
    <property type="protein sequence ID" value="SCZ50593.1"/>
    <property type="molecule type" value="Genomic_DNA"/>
</dbReference>
<dbReference type="AlphaFoldDB" id="A0A1G5PMA8"/>
<organism evidence="3 4">
    <name type="scientific">Thiohalomonas denitrificans</name>
    <dbReference type="NCBI Taxonomy" id="415747"/>
    <lineage>
        <taxon>Bacteria</taxon>
        <taxon>Pseudomonadati</taxon>
        <taxon>Pseudomonadota</taxon>
        <taxon>Gammaproteobacteria</taxon>
        <taxon>Thiohalomonadales</taxon>
        <taxon>Thiohalomonadaceae</taxon>
        <taxon>Thiohalomonas</taxon>
    </lineage>
</organism>
<dbReference type="GO" id="GO:0046872">
    <property type="term" value="F:metal ion binding"/>
    <property type="evidence" value="ECO:0007669"/>
    <property type="project" value="UniProtKB-KW"/>
</dbReference>
<gene>
    <name evidence="3" type="ORF">SAMN03097708_00453</name>
</gene>
<evidence type="ECO:0000313" key="3">
    <source>
        <dbReference type="EMBL" id="SCZ50593.1"/>
    </source>
</evidence>
<protein>
    <submittedName>
        <fullName evidence="3">Copper chaperone CopZ</fullName>
    </submittedName>
</protein>
<proteinExistence type="predicted"/>
<dbReference type="Proteomes" id="UP000199648">
    <property type="component" value="Unassembled WGS sequence"/>
</dbReference>
<name>A0A1G5PMA8_9GAMM</name>
<dbReference type="PROSITE" id="PS01047">
    <property type="entry name" value="HMA_1"/>
    <property type="match status" value="1"/>
</dbReference>
<keyword evidence="1" id="KW-0479">Metal-binding</keyword>
<accession>A0A1G5PMA8</accession>
<dbReference type="InterPro" id="IPR017969">
    <property type="entry name" value="Heavy-metal-associated_CS"/>
</dbReference>
<dbReference type="STRING" id="415747.SAMN03097708_00453"/>
<dbReference type="Pfam" id="PF00403">
    <property type="entry name" value="HMA"/>
    <property type="match status" value="1"/>
</dbReference>
<evidence type="ECO:0000256" key="1">
    <source>
        <dbReference type="ARBA" id="ARBA00022723"/>
    </source>
</evidence>
<dbReference type="PROSITE" id="PS50846">
    <property type="entry name" value="HMA_2"/>
    <property type="match status" value="1"/>
</dbReference>
<dbReference type="Gene3D" id="3.30.70.100">
    <property type="match status" value="1"/>
</dbReference>
<evidence type="ECO:0000313" key="4">
    <source>
        <dbReference type="Proteomes" id="UP000199648"/>
    </source>
</evidence>
<dbReference type="OrthoDB" id="9814359at2"/>
<dbReference type="RefSeq" id="WP_092992139.1">
    <property type="nucleotide sequence ID" value="NZ_FMWD01000001.1"/>
</dbReference>
<keyword evidence="4" id="KW-1185">Reference proteome</keyword>
<sequence>MQTEQFTVQNVKCAGCASNIENGLKELPGVSDVEVVVEGGTVTVKGDTLDRDQLSAKLTELGYPEA</sequence>
<dbReference type="SUPFAM" id="SSF55008">
    <property type="entry name" value="HMA, heavy metal-associated domain"/>
    <property type="match status" value="1"/>
</dbReference>
<reference evidence="3 4" key="1">
    <citation type="submission" date="2016-10" db="EMBL/GenBank/DDBJ databases">
        <authorList>
            <person name="de Groot N.N."/>
        </authorList>
    </citation>
    <scope>NUCLEOTIDE SEQUENCE [LARGE SCALE GENOMIC DNA]</scope>
    <source>
        <strain evidence="3 4">HLD2</strain>
    </source>
</reference>